<evidence type="ECO:0000313" key="2">
    <source>
        <dbReference type="EMBL" id="GFG29853.1"/>
    </source>
</evidence>
<dbReference type="OrthoDB" id="1923667at2759"/>
<dbReference type="InParanoid" id="A0A6L2PBI7"/>
<name>A0A6L2PBI7_COPFO</name>
<dbReference type="Pfam" id="PF03190">
    <property type="entry name" value="Thioredox_DsbH"/>
    <property type="match status" value="1"/>
</dbReference>
<dbReference type="InterPro" id="IPR024705">
    <property type="entry name" value="Ssp411"/>
</dbReference>
<dbReference type="PANTHER" id="PTHR42899">
    <property type="entry name" value="SPERMATOGENESIS-ASSOCIATED PROTEIN 20"/>
    <property type="match status" value="1"/>
</dbReference>
<reference evidence="3" key="1">
    <citation type="submission" date="2020-01" db="EMBL/GenBank/DDBJ databases">
        <title>Draft genome sequence of the Termite Coptotermes fromosanus.</title>
        <authorList>
            <person name="Itakura S."/>
            <person name="Yosikawa Y."/>
            <person name="Umezawa K."/>
        </authorList>
    </citation>
    <scope>NUCLEOTIDE SEQUENCE [LARGE SCALE GENOMIC DNA]</scope>
</reference>
<dbReference type="InterPro" id="IPR036249">
    <property type="entry name" value="Thioredoxin-like_sf"/>
</dbReference>
<organism evidence="2 3">
    <name type="scientific">Coptotermes formosanus</name>
    <name type="common">Formosan subterranean termite</name>
    <dbReference type="NCBI Taxonomy" id="36987"/>
    <lineage>
        <taxon>Eukaryota</taxon>
        <taxon>Metazoa</taxon>
        <taxon>Ecdysozoa</taxon>
        <taxon>Arthropoda</taxon>
        <taxon>Hexapoda</taxon>
        <taxon>Insecta</taxon>
        <taxon>Pterygota</taxon>
        <taxon>Neoptera</taxon>
        <taxon>Polyneoptera</taxon>
        <taxon>Dictyoptera</taxon>
        <taxon>Blattodea</taxon>
        <taxon>Blattoidea</taxon>
        <taxon>Termitoidae</taxon>
        <taxon>Rhinotermitidae</taxon>
        <taxon>Coptotermes</taxon>
    </lineage>
</organism>
<sequence>MATGGDVSMPPKRQNRLAYEKSPYLLQHAGNPVDWYPWGEEAFEKAKKENRLIFLSVGYSTCHWCHVMERESFENEEIAKVMNEHFVNIKVDREERPDVDKVYMAFIQAVAGRGGWPMSVWLTPELTPVYGGTYFPPTDIYYGQPGFKKLLSIIASQWQENRQKFSESGSKVMEMLRRTSVLDDVSSGRRTDVPGEACWQRCMQQLSESFESQYGGFGDAPKFPQPVNFNFLFHVYSRDPSSEMGKRAVDMCLHTLRMMAKGGIHDHVSQGFARYSTDDRWHVPHFEKMLYDQAQLALAYSTAYVATKDPVYADIVRDILTYVNRDLSDKSGGFYSAEDADSYPTYGASHKKEGAFCVWTYDEVQSLLSKPVNSNTNDTLATVFCAHYDVKPQGNVNPLQDPHDELKNQNVLIALRSEEETAEKLKLDVATVQAALKEGRELLYEARQKRPRPHLDDKMITAWNGLMITGFAKAGQALQDESYIQRAITAANFAKRHLYNPTAETLLRSCYRGTDGNTAQISSPIPGFLDDYAFLIRGLLDLYEACFDPYWLEWAEVLQDQQDRLFWDDDGAGYFTSPAGDTSILMRLKEDQDGAEPSGNSVAASNLLRLNAFLDRAELRDKAARLFTAFQTRLTRVPVALPEMTSALMFYHDSPTQIFVTGPADAQDTRALLAVVQDRLIPGRVLALADGRDDSVLYRRSEVIRRMKPIGGSAAAYVCRHQTCSVPITSPQELDNLLKEWQ</sequence>
<dbReference type="EMBL" id="BLKM01010333">
    <property type="protein sequence ID" value="GFG29853.1"/>
    <property type="molecule type" value="Genomic_DNA"/>
</dbReference>
<dbReference type="InterPro" id="IPR004879">
    <property type="entry name" value="Ssp411-like_TRX"/>
</dbReference>
<dbReference type="InterPro" id="IPR012341">
    <property type="entry name" value="6hp_glycosidase-like_sf"/>
</dbReference>
<dbReference type="FunCoup" id="A0A6L2PBI7">
    <property type="interactions" value="724"/>
</dbReference>
<dbReference type="SUPFAM" id="SSF52833">
    <property type="entry name" value="Thioredoxin-like"/>
    <property type="match status" value="1"/>
</dbReference>
<dbReference type="PIRSF" id="PIRSF006402">
    <property type="entry name" value="UCP006402_thioredoxin"/>
    <property type="match status" value="1"/>
</dbReference>
<dbReference type="Gene3D" id="3.40.30.10">
    <property type="entry name" value="Glutaredoxin"/>
    <property type="match status" value="1"/>
</dbReference>
<dbReference type="InterPro" id="IPR008928">
    <property type="entry name" value="6-hairpin_glycosidase_sf"/>
</dbReference>
<feature type="domain" description="Spermatogenesis-associated protein 20-like TRX" evidence="1">
    <location>
        <begin position="14"/>
        <end position="176"/>
    </location>
</feature>
<dbReference type="CDD" id="cd02955">
    <property type="entry name" value="SSP411"/>
    <property type="match status" value="1"/>
</dbReference>
<dbReference type="AlphaFoldDB" id="A0A6L2PBI7"/>
<dbReference type="Proteomes" id="UP000502823">
    <property type="component" value="Unassembled WGS sequence"/>
</dbReference>
<evidence type="ECO:0000259" key="1">
    <source>
        <dbReference type="Pfam" id="PF03190"/>
    </source>
</evidence>
<evidence type="ECO:0000313" key="3">
    <source>
        <dbReference type="Proteomes" id="UP000502823"/>
    </source>
</evidence>
<comment type="caution">
    <text evidence="2">The sequence shown here is derived from an EMBL/GenBank/DDBJ whole genome shotgun (WGS) entry which is preliminary data.</text>
</comment>
<dbReference type="GO" id="GO:0005975">
    <property type="term" value="P:carbohydrate metabolic process"/>
    <property type="evidence" value="ECO:0007669"/>
    <property type="project" value="InterPro"/>
</dbReference>
<dbReference type="SUPFAM" id="SSF48208">
    <property type="entry name" value="Six-hairpin glycosidases"/>
    <property type="match status" value="1"/>
</dbReference>
<gene>
    <name evidence="2" type="ORF">Cfor_04110</name>
</gene>
<dbReference type="Gene3D" id="1.50.10.10">
    <property type="match status" value="2"/>
</dbReference>
<accession>A0A6L2PBI7</accession>
<dbReference type="PANTHER" id="PTHR42899:SF1">
    <property type="entry name" value="SPERMATOGENESIS-ASSOCIATED PROTEIN 20"/>
    <property type="match status" value="1"/>
</dbReference>
<protein>
    <recommendedName>
        <fullName evidence="1">Spermatogenesis-associated protein 20-like TRX domain-containing protein</fullName>
    </recommendedName>
</protein>
<proteinExistence type="predicted"/>
<keyword evidence="3" id="KW-1185">Reference proteome</keyword>